<protein>
    <submittedName>
        <fullName evidence="1">DUF3301 domain-containing protein</fullName>
    </submittedName>
</protein>
<proteinExistence type="predicted"/>
<accession>A0ABX1R1T9</accession>
<reference evidence="1 2" key="1">
    <citation type="submission" date="2020-03" db="EMBL/GenBank/DDBJ databases">
        <title>Alteromonas ponticola sp. nov., isolated from seawater.</title>
        <authorList>
            <person name="Yoon J.-H."/>
            <person name="Kim Y.-O."/>
        </authorList>
    </citation>
    <scope>NUCLEOTIDE SEQUENCE [LARGE SCALE GENOMIC DNA]</scope>
    <source>
        <strain evidence="1 2">MYP5</strain>
    </source>
</reference>
<dbReference type="Pfam" id="PF11743">
    <property type="entry name" value="DUF3301"/>
    <property type="match status" value="1"/>
</dbReference>
<dbReference type="InterPro" id="IPR021732">
    <property type="entry name" value="DUF3301"/>
</dbReference>
<keyword evidence="2" id="KW-1185">Reference proteome</keyword>
<dbReference type="EMBL" id="JAATNW010000003">
    <property type="protein sequence ID" value="NMH59723.1"/>
    <property type="molecule type" value="Genomic_DNA"/>
</dbReference>
<evidence type="ECO:0000313" key="1">
    <source>
        <dbReference type="EMBL" id="NMH59723.1"/>
    </source>
</evidence>
<sequence length="101" mass="11631">MSLGELILLLILMFVAFQFWRIRSISESAHTYVSHYCQKNALQLLSLSRKKTRISTKAGPLDWYSEFEFEFSGTGDDRYTGSFEMVGKKVVSTYTPAYKVN</sequence>
<comment type="caution">
    <text evidence="1">The sequence shown here is derived from an EMBL/GenBank/DDBJ whole genome shotgun (WGS) entry which is preliminary data.</text>
</comment>
<dbReference type="Proteomes" id="UP000709336">
    <property type="component" value="Unassembled WGS sequence"/>
</dbReference>
<dbReference type="RefSeq" id="WP_169210279.1">
    <property type="nucleotide sequence ID" value="NZ_JAATNW010000003.1"/>
</dbReference>
<organism evidence="1 2">
    <name type="scientific">Alteromonas ponticola</name>
    <dbReference type="NCBI Taxonomy" id="2720613"/>
    <lineage>
        <taxon>Bacteria</taxon>
        <taxon>Pseudomonadati</taxon>
        <taxon>Pseudomonadota</taxon>
        <taxon>Gammaproteobacteria</taxon>
        <taxon>Alteromonadales</taxon>
        <taxon>Alteromonadaceae</taxon>
        <taxon>Alteromonas/Salinimonas group</taxon>
        <taxon>Alteromonas</taxon>
    </lineage>
</organism>
<name>A0ABX1R1T9_9ALTE</name>
<evidence type="ECO:0000313" key="2">
    <source>
        <dbReference type="Proteomes" id="UP000709336"/>
    </source>
</evidence>
<gene>
    <name evidence="1" type="ORF">HCJ96_06820</name>
</gene>